<dbReference type="SUPFAM" id="SSF49899">
    <property type="entry name" value="Concanavalin A-like lectins/glucanases"/>
    <property type="match status" value="2"/>
</dbReference>
<feature type="compositionally biased region" description="Gly residues" evidence="3">
    <location>
        <begin position="1104"/>
        <end position="1119"/>
    </location>
</feature>
<keyword evidence="1" id="KW-0378">Hydrolase</keyword>
<keyword evidence="2" id="KW-0326">Glycosidase</keyword>
<reference evidence="6 7" key="1">
    <citation type="journal article" date="2018" name="Sci. Rep.">
        <title>Raphidocelis subcapitata (=Pseudokirchneriella subcapitata) provides an insight into genome evolution and environmental adaptations in the Sphaeropleales.</title>
        <authorList>
            <person name="Suzuki S."/>
            <person name="Yamaguchi H."/>
            <person name="Nakajima N."/>
            <person name="Kawachi M."/>
        </authorList>
    </citation>
    <scope>NUCLEOTIDE SEQUENCE [LARGE SCALE GENOMIC DNA]</scope>
    <source>
        <strain evidence="6 7">NIES-35</strain>
    </source>
</reference>
<keyword evidence="7" id="KW-1185">Reference proteome</keyword>
<dbReference type="PANTHER" id="PTHR31062">
    <property type="entry name" value="XYLOGLUCAN ENDOTRANSGLUCOSYLASE/HYDROLASE PROTEIN 8-RELATED"/>
    <property type="match status" value="1"/>
</dbReference>
<dbReference type="InterPro" id="IPR013320">
    <property type="entry name" value="ConA-like_dom_sf"/>
</dbReference>
<feature type="compositionally biased region" description="Gly residues" evidence="3">
    <location>
        <begin position="1224"/>
        <end position="1244"/>
    </location>
</feature>
<evidence type="ECO:0000313" key="6">
    <source>
        <dbReference type="EMBL" id="GBF99993.1"/>
    </source>
</evidence>
<feature type="region of interest" description="Disordered" evidence="3">
    <location>
        <begin position="419"/>
        <end position="438"/>
    </location>
</feature>
<feature type="compositionally biased region" description="Gly residues" evidence="3">
    <location>
        <begin position="460"/>
        <end position="480"/>
    </location>
</feature>
<feature type="compositionally biased region" description="Acidic residues" evidence="3">
    <location>
        <begin position="543"/>
        <end position="554"/>
    </location>
</feature>
<dbReference type="PROSITE" id="PS51762">
    <property type="entry name" value="GH16_2"/>
    <property type="match status" value="2"/>
</dbReference>
<sequence>MARGGSPRRRASAGALAPAPSLLLPSPPLLLLLLALLAAAAGRAAAAPTAVSSAARSAAASRLEGAAAAAAGTGRRGHGAYLGCFNATRLPGLVWSRKLISLTPESAFLCADHCRGLKLPLYALSRSLRCACTAQPPDAASRLADGVCEALPARGARVMPVAVPMFYLDDSDDQRRACSLVRAQLSSAAFEPAYNPQNARFNASGDAVALRLNGDHGTRLVGQEAQLFGMLSFRARASDAPGVITAAYLRSDKQDTGDKEFEEIDLIWLNGHPALEPGTVWLNTYRGGTSQGEYTVAPDGYAKITKSTLSGAMHTYAIDWQPSHVSWYLNGLLLKREPKSDKFTPPSKPLYLLASIWSDAARGFEFGGRLDYSKSPFFSAFASMSRVVCNGTSKLAPDGGLVNGPAWTYAKSSPGDARLLEATAPEPPTAPDGVAVVPAEGGVPVAPAEDAAGGAAKGAAAGGAANGAGAKGDGAKGAGAAGAPAAAKGAAADNGAGAGAGGAAKGAAAPAAAEGAPKGAAKGPKPFVAYEEVDGPLQYGEGWDPEVPDSDVEAEPPAAGAAAAAEPAPAAGSSAGGSDAGDAFAGLDANVPDVDDPPPADAAPAAGDEEEAKAEEAAPPAAAAPAPAPAPAPGRALSDGGAAEPAPLAAQLELPAPAAPAPDAAAEAAPRGVYLGCFDGGVLQLSFEEGSQLVASSVATCTDHCRGLAAPAYALDRSYRCLCLADAPHPAAKLPDAACASSAPAGASVTAVPIYYIHSRAGEACEVLHARAGWDAFEAVGGRGNARPDGGADTLSLQLRGGGPSGGARVASRDAQTYGLLSFKARASDAPGVVTAVNLRSDKREPGSDAFDEISFQFVNGRPAAAPGSLLLSAAAGAARQGQGLFAPEEYSDLLGRDTTSASEYHAYTVDWQPDHVAWYMDGALLMRKGREEGFSPPDEPLYLVASVWTDAGRASPFGGKLDASGAPYESVLSNVVRVSCAKGAPAPGPAWASGGTAPAAAEPAAAPEAGLRADPAGGTIVLQRPALVAFGGGRGHLGRAESGAAEVVLSKAKKVSFVQPPRPHGGEEAGSAQRGGSGAGPGSNSGGSGGGGGRKGDTEGAKRGGGSGTGGPLSGGSGSEITLSKATRVAFPGGRERSAAEAGPAAGTASGGGSGSQFTLAKATRVAFPGGRERSAAEAGPAAGTASGGGSGSQFTLAKATRVAFPGGRERSAAEAGPAAGTASGGGSGDGNRGNRGGGGGGVQELTLTRAKTVAFATPSAKRGAVPEAGRGGSAFGLLSGSSGAGDDGSGAAAETVLRKPAIVAFGSGGAARKRSSEPAEPSGDAFADATAEAALLEVPSGASNEPAAHPTQRKPGGLFGSLPKLPRPKPLELPKLPRLQAPHFPRLEAGAGKQLFGGFKRRGGVKVASLDGAEEPQVEVLGWEEAAAVDLAPGDADGGVWAL</sequence>
<feature type="compositionally biased region" description="Low complexity" evidence="3">
    <location>
        <begin position="555"/>
        <end position="573"/>
    </location>
</feature>
<feature type="domain" description="GH16" evidence="5">
    <location>
        <begin position="654"/>
        <end position="973"/>
    </location>
</feature>
<feature type="compositionally biased region" description="Gly residues" evidence="3">
    <location>
        <begin position="1074"/>
        <end position="1094"/>
    </location>
</feature>
<evidence type="ECO:0000256" key="3">
    <source>
        <dbReference type="SAM" id="MobiDB-lite"/>
    </source>
</evidence>
<feature type="compositionally biased region" description="Low complexity" evidence="3">
    <location>
        <begin position="580"/>
        <end position="589"/>
    </location>
</feature>
<evidence type="ECO:0000256" key="4">
    <source>
        <dbReference type="SAM" id="SignalP"/>
    </source>
</evidence>
<dbReference type="Pfam" id="PF00722">
    <property type="entry name" value="Glyco_hydro_16"/>
    <property type="match status" value="2"/>
</dbReference>
<feature type="region of interest" description="Disordered" evidence="3">
    <location>
        <begin position="536"/>
        <end position="643"/>
    </location>
</feature>
<evidence type="ECO:0000259" key="5">
    <source>
        <dbReference type="PROSITE" id="PS51762"/>
    </source>
</evidence>
<dbReference type="EMBL" id="BDRX01000185">
    <property type="protein sequence ID" value="GBF99993.1"/>
    <property type="molecule type" value="Genomic_DNA"/>
</dbReference>
<dbReference type="GO" id="GO:0004553">
    <property type="term" value="F:hydrolase activity, hydrolyzing O-glycosyl compounds"/>
    <property type="evidence" value="ECO:0007669"/>
    <property type="project" value="InterPro"/>
</dbReference>
<dbReference type="InterPro" id="IPR000757">
    <property type="entry name" value="Beta-glucanase-like"/>
</dbReference>
<feature type="chain" id="PRO_5015847021" description="GH16 domain-containing protein" evidence="4">
    <location>
        <begin position="47"/>
        <end position="1445"/>
    </location>
</feature>
<gene>
    <name evidence="6" type="ORF">Rsub_12720</name>
</gene>
<dbReference type="CDD" id="cd00413">
    <property type="entry name" value="Glyco_hydrolase_16"/>
    <property type="match status" value="1"/>
</dbReference>
<feature type="region of interest" description="Disordered" evidence="3">
    <location>
        <begin position="1135"/>
        <end position="1247"/>
    </location>
</feature>
<organism evidence="6 7">
    <name type="scientific">Raphidocelis subcapitata</name>
    <dbReference type="NCBI Taxonomy" id="307507"/>
    <lineage>
        <taxon>Eukaryota</taxon>
        <taxon>Viridiplantae</taxon>
        <taxon>Chlorophyta</taxon>
        <taxon>core chlorophytes</taxon>
        <taxon>Chlorophyceae</taxon>
        <taxon>CS clade</taxon>
        <taxon>Sphaeropleales</taxon>
        <taxon>Selenastraceae</taxon>
        <taxon>Raphidocelis</taxon>
    </lineage>
</organism>
<dbReference type="GO" id="GO:0005975">
    <property type="term" value="P:carbohydrate metabolic process"/>
    <property type="evidence" value="ECO:0007669"/>
    <property type="project" value="InterPro"/>
</dbReference>
<feature type="signal peptide" evidence="4">
    <location>
        <begin position="1"/>
        <end position="46"/>
    </location>
</feature>
<name>A0A2V0PPA7_9CHLO</name>
<comment type="caution">
    <text evidence="6">The sequence shown here is derived from an EMBL/GenBank/DDBJ whole genome shotgun (WGS) entry which is preliminary data.</text>
</comment>
<feature type="region of interest" description="Disordered" evidence="3">
    <location>
        <begin position="1056"/>
        <end position="1123"/>
    </location>
</feature>
<evidence type="ECO:0000256" key="2">
    <source>
        <dbReference type="ARBA" id="ARBA00023295"/>
    </source>
</evidence>
<dbReference type="InterPro" id="IPR044791">
    <property type="entry name" value="Beta-glucanase/XTH"/>
</dbReference>
<dbReference type="Gene3D" id="2.60.120.200">
    <property type="match status" value="2"/>
</dbReference>
<accession>A0A2V0PPA7</accession>
<keyword evidence="4" id="KW-0732">Signal</keyword>
<dbReference type="Proteomes" id="UP000247498">
    <property type="component" value="Unassembled WGS sequence"/>
</dbReference>
<dbReference type="OrthoDB" id="4781at2759"/>
<dbReference type="STRING" id="307507.A0A2V0PPA7"/>
<feature type="domain" description="GH16" evidence="5">
    <location>
        <begin position="152"/>
        <end position="381"/>
    </location>
</feature>
<evidence type="ECO:0000256" key="1">
    <source>
        <dbReference type="ARBA" id="ARBA00022801"/>
    </source>
</evidence>
<evidence type="ECO:0000313" key="7">
    <source>
        <dbReference type="Proteomes" id="UP000247498"/>
    </source>
</evidence>
<feature type="region of interest" description="Disordered" evidence="3">
    <location>
        <begin position="457"/>
        <end position="481"/>
    </location>
</feature>
<proteinExistence type="predicted"/>
<feature type="region of interest" description="Disordered" evidence="3">
    <location>
        <begin position="1342"/>
        <end position="1375"/>
    </location>
</feature>
<dbReference type="InParanoid" id="A0A2V0PPA7"/>
<protein>
    <recommendedName>
        <fullName evidence="5">GH16 domain-containing protein</fullName>
    </recommendedName>
</protein>